<keyword evidence="1" id="KW-0175">Coiled coil</keyword>
<evidence type="ECO:0008006" key="5">
    <source>
        <dbReference type="Google" id="ProtNLM"/>
    </source>
</evidence>
<dbReference type="GeneTree" id="ENSGT00500000045001"/>
<evidence type="ECO:0000256" key="2">
    <source>
        <dbReference type="SAM" id="MobiDB-lite"/>
    </source>
</evidence>
<feature type="region of interest" description="Disordered" evidence="2">
    <location>
        <begin position="422"/>
        <end position="446"/>
    </location>
</feature>
<reference evidence="3 4" key="1">
    <citation type="submission" date="2020-10" db="EMBL/GenBank/DDBJ databases">
        <title>Pygocentrus nattereri (red-bellied piranha) genome, fPygNat1, primary haplotype.</title>
        <authorList>
            <person name="Myers G."/>
            <person name="Meyer A."/>
            <person name="Karagic N."/>
            <person name="Pippel M."/>
            <person name="Winkler S."/>
            <person name="Tracey A."/>
            <person name="Wood J."/>
            <person name="Formenti G."/>
            <person name="Howe K."/>
            <person name="Fedrigo O."/>
            <person name="Jarvis E.D."/>
        </authorList>
    </citation>
    <scope>NUCLEOTIDE SEQUENCE [LARGE SCALE GENOMIC DNA]</scope>
</reference>
<dbReference type="RefSeq" id="XP_017549453.1">
    <property type="nucleotide sequence ID" value="XM_017693964.2"/>
</dbReference>
<evidence type="ECO:0000256" key="1">
    <source>
        <dbReference type="SAM" id="Coils"/>
    </source>
</evidence>
<dbReference type="OrthoDB" id="9907187at2759"/>
<dbReference type="PANTHER" id="PTHR21734">
    <property type="entry name" value="INHIBITOR OF NUCLEAR FACTOR KAPPA-B KINASE-INTERACTING PROTEIN"/>
    <property type="match status" value="1"/>
</dbReference>
<dbReference type="Proteomes" id="UP001501920">
    <property type="component" value="Chromosome 1"/>
</dbReference>
<evidence type="ECO:0000313" key="3">
    <source>
        <dbReference type="Ensembl" id="ENSPNAP00000022620.1"/>
    </source>
</evidence>
<feature type="compositionally biased region" description="Basic and acidic residues" evidence="2">
    <location>
        <begin position="28"/>
        <end position="37"/>
    </location>
</feature>
<name>A0A3B4DGI7_PYGNA</name>
<proteinExistence type="predicted"/>
<keyword evidence="4" id="KW-1185">Reference proteome</keyword>
<sequence>MPSSEVKHRKAKTSVSHDGETNGTSKPSSREEGKKDGAGPSEQNRPTAGRSGLCSSLDLRTTVSFLSLSACCLLAGVVVHQNARFNDVEEKYRQLYEKAANLLVLEEKMGAVSKKLEASEDHLKGALSSITLVTRLEHDITSLNAVVTAMQEDQDASTRHLQGVNERFQNVTEEWQSKLGTVTDELVSLRSESRLVHGRVTEQVNDAEGRLHALTERLEELEDGTRRNARLLERTEEEDAQQVQSQLDWNTRQVTRLQEQLKQLSRNDIELQEKLEETEPKAKECEAQLPTVEDAVRSILKLGADLSSTERRLEELTFQVLGTEDSMLKALAEILELRQALDDLQVDNSVKKMSSELGVVLEAMKELEHLQREQDLYSRREELQPGDGKDFERLDLKDLHFENVKQLSNALKDLEKNVLLEPALDHSDGQTTGTEEDPLAEFDELL</sequence>
<dbReference type="STRING" id="42514.ENSPNAP00000022620"/>
<protein>
    <recommendedName>
        <fullName evidence="5">IKBKB interacting protein</fullName>
    </recommendedName>
</protein>
<dbReference type="PANTHER" id="PTHR21734:SF11">
    <property type="entry name" value="INHIBITOR OF NUCLEAR FACTOR KAPPA-B KINASE-INTERACTING PROTEIN"/>
    <property type="match status" value="1"/>
</dbReference>
<accession>A0A3B4DGI7</accession>
<feature type="compositionally biased region" description="Acidic residues" evidence="2">
    <location>
        <begin position="434"/>
        <end position="446"/>
    </location>
</feature>
<feature type="coiled-coil region" evidence="1">
    <location>
        <begin position="204"/>
        <end position="274"/>
    </location>
</feature>
<evidence type="ECO:0000313" key="4">
    <source>
        <dbReference type="Proteomes" id="UP001501920"/>
    </source>
</evidence>
<dbReference type="GeneID" id="108425366"/>
<reference evidence="3" key="2">
    <citation type="submission" date="2025-08" db="UniProtKB">
        <authorList>
            <consortium name="Ensembl"/>
        </authorList>
    </citation>
    <scope>IDENTIFICATION</scope>
</reference>
<dbReference type="Ensembl" id="ENSPNAT00000034846.2">
    <property type="protein sequence ID" value="ENSPNAP00000022620.1"/>
    <property type="gene ID" value="ENSPNAG00000030027.2"/>
</dbReference>
<dbReference type="InterPro" id="IPR024152">
    <property type="entry name" value="Inh_kappa-B_kinase-int"/>
</dbReference>
<dbReference type="AlphaFoldDB" id="A0A3B4DGI7"/>
<reference evidence="3" key="3">
    <citation type="submission" date="2025-09" db="UniProtKB">
        <authorList>
            <consortium name="Ensembl"/>
        </authorList>
    </citation>
    <scope>IDENTIFICATION</scope>
</reference>
<feature type="coiled-coil region" evidence="1">
    <location>
        <begin position="327"/>
        <end position="417"/>
    </location>
</feature>
<organism evidence="3 4">
    <name type="scientific">Pygocentrus nattereri</name>
    <name type="common">Red-bellied piranha</name>
    <dbReference type="NCBI Taxonomy" id="42514"/>
    <lineage>
        <taxon>Eukaryota</taxon>
        <taxon>Metazoa</taxon>
        <taxon>Chordata</taxon>
        <taxon>Craniata</taxon>
        <taxon>Vertebrata</taxon>
        <taxon>Euteleostomi</taxon>
        <taxon>Actinopterygii</taxon>
        <taxon>Neopterygii</taxon>
        <taxon>Teleostei</taxon>
        <taxon>Ostariophysi</taxon>
        <taxon>Characiformes</taxon>
        <taxon>Characoidei</taxon>
        <taxon>Pygocentrus</taxon>
    </lineage>
</organism>
<feature type="region of interest" description="Disordered" evidence="2">
    <location>
        <begin position="1"/>
        <end position="52"/>
    </location>
</feature>